<keyword evidence="3" id="KW-0472">Membrane</keyword>
<dbReference type="STRING" id="1658172.A0A1B7NS23"/>
<dbReference type="Proteomes" id="UP000091918">
    <property type="component" value="Unassembled WGS sequence"/>
</dbReference>
<name>A0A1B7NS23_9EURO</name>
<comment type="subcellular location">
    <subcellularLocation>
        <location evidence="1">Mitochondrion membrane</location>
    </subcellularLocation>
</comment>
<proteinExistence type="predicted"/>
<evidence type="ECO:0000313" key="4">
    <source>
        <dbReference type="EMBL" id="OAX79470.1"/>
    </source>
</evidence>
<dbReference type="AlphaFoldDB" id="A0A1B7NS23"/>
<dbReference type="PANTHER" id="PTHR28074:SF1">
    <property type="entry name" value="ATP SYNTHASE SUBUNIT K, MITOCHONDRIAL"/>
    <property type="match status" value="1"/>
</dbReference>
<organism evidence="4 5">
    <name type="scientific">Emergomyces africanus</name>
    <dbReference type="NCBI Taxonomy" id="1955775"/>
    <lineage>
        <taxon>Eukaryota</taxon>
        <taxon>Fungi</taxon>
        <taxon>Dikarya</taxon>
        <taxon>Ascomycota</taxon>
        <taxon>Pezizomycotina</taxon>
        <taxon>Eurotiomycetes</taxon>
        <taxon>Eurotiomycetidae</taxon>
        <taxon>Onygenales</taxon>
        <taxon>Ajellomycetaceae</taxon>
        <taxon>Emergomyces</taxon>
    </lineage>
</organism>
<keyword evidence="2" id="KW-0496">Mitochondrion</keyword>
<reference evidence="4 5" key="1">
    <citation type="submission" date="2015-07" db="EMBL/GenBank/DDBJ databases">
        <title>Emmonsia species relationships and genome sequence.</title>
        <authorList>
            <person name="Cuomo C.A."/>
            <person name="Schwartz I.S."/>
            <person name="Kenyon C."/>
            <person name="de Hoog G.S."/>
            <person name="Govender N.P."/>
            <person name="Botha A."/>
            <person name="Moreno L."/>
            <person name="de Vries M."/>
            <person name="Munoz J.F."/>
            <person name="Stielow J.B."/>
        </authorList>
    </citation>
    <scope>NUCLEOTIDE SEQUENCE [LARGE SCALE GENOMIC DNA]</scope>
    <source>
        <strain evidence="4 5">CBS 136260</strain>
    </source>
</reference>
<dbReference type="EMBL" id="LGUA01001009">
    <property type="protein sequence ID" value="OAX79470.1"/>
    <property type="molecule type" value="Genomic_DNA"/>
</dbReference>
<evidence type="ECO:0000256" key="1">
    <source>
        <dbReference type="ARBA" id="ARBA00004325"/>
    </source>
</evidence>
<keyword evidence="5" id="KW-1185">Reference proteome</keyword>
<protein>
    <submittedName>
        <fullName evidence="4">Uncharacterized protein</fullName>
    </submittedName>
</protein>
<dbReference type="OrthoDB" id="2094445at2759"/>
<evidence type="ECO:0000256" key="3">
    <source>
        <dbReference type="ARBA" id="ARBA00023136"/>
    </source>
</evidence>
<evidence type="ECO:0000313" key="5">
    <source>
        <dbReference type="Proteomes" id="UP000091918"/>
    </source>
</evidence>
<comment type="caution">
    <text evidence="4">The sequence shown here is derived from an EMBL/GenBank/DDBJ whole genome shotgun (WGS) entry which is preliminary data.</text>
</comment>
<sequence length="158" mass="17319">MYSVYPKALNWEALKMLPSIRRSDNPGRNKHGGTSVKGSSIALFYGASQREVVREGTLSGSLNGQLLNIKQNSNLQRPRTLTTTSIDHHTPQLPPLALTMVVYYTIAGRQVGSHVLAMATLGTTFLGTYLAMPAKTDKKQGPPIKASSKDEEQFIQYV</sequence>
<dbReference type="GO" id="GO:0015986">
    <property type="term" value="P:proton motive force-driven ATP synthesis"/>
    <property type="evidence" value="ECO:0007669"/>
    <property type="project" value="TreeGrafter"/>
</dbReference>
<gene>
    <name evidence="4" type="ORF">ACJ72_06214</name>
</gene>
<dbReference type="GO" id="GO:0031966">
    <property type="term" value="C:mitochondrial membrane"/>
    <property type="evidence" value="ECO:0007669"/>
    <property type="project" value="UniProtKB-SubCell"/>
</dbReference>
<accession>A0A1B7NS23</accession>
<dbReference type="Pfam" id="PF11022">
    <property type="entry name" value="ATP19"/>
    <property type="match status" value="1"/>
</dbReference>
<dbReference type="InterPro" id="IPR021278">
    <property type="entry name" value="ATP19"/>
</dbReference>
<evidence type="ECO:0000256" key="2">
    <source>
        <dbReference type="ARBA" id="ARBA00023128"/>
    </source>
</evidence>
<dbReference type="PANTHER" id="PTHR28074">
    <property type="entry name" value="ATP SYNTHASE SUBUNIT K, MITOCHONDRIAL"/>
    <property type="match status" value="1"/>
</dbReference>